<feature type="transmembrane region" description="Helical" evidence="5">
    <location>
        <begin position="461"/>
        <end position="478"/>
    </location>
</feature>
<feature type="transmembrane region" description="Helical" evidence="5">
    <location>
        <begin position="234"/>
        <end position="253"/>
    </location>
</feature>
<evidence type="ECO:0000256" key="1">
    <source>
        <dbReference type="ARBA" id="ARBA00004141"/>
    </source>
</evidence>
<evidence type="ECO:0000313" key="8">
    <source>
        <dbReference type="Proteomes" id="UP000002440"/>
    </source>
</evidence>
<evidence type="ECO:0000259" key="6">
    <source>
        <dbReference type="Pfam" id="PF04932"/>
    </source>
</evidence>
<dbReference type="Proteomes" id="UP000002440">
    <property type="component" value="Chromosome"/>
</dbReference>
<dbReference type="PANTHER" id="PTHR37422:SF13">
    <property type="entry name" value="LIPOPOLYSACCHARIDE BIOSYNTHESIS PROTEIN PA4999-RELATED"/>
    <property type="match status" value="1"/>
</dbReference>
<feature type="transmembrane region" description="Helical" evidence="5">
    <location>
        <begin position="262"/>
        <end position="282"/>
    </location>
</feature>
<dbReference type="EMBL" id="CP000284">
    <property type="protein sequence ID" value="ABE50285.1"/>
    <property type="molecule type" value="Genomic_DNA"/>
</dbReference>
<protein>
    <submittedName>
        <fullName evidence="7">O-antigen polymerase</fullName>
    </submittedName>
</protein>
<feature type="transmembrane region" description="Helical" evidence="5">
    <location>
        <begin position="48"/>
        <end position="78"/>
    </location>
</feature>
<feature type="transmembrane region" description="Helical" evidence="5">
    <location>
        <begin position="395"/>
        <end position="418"/>
    </location>
</feature>
<feature type="transmembrane region" description="Helical" evidence="5">
    <location>
        <begin position="90"/>
        <end position="113"/>
    </location>
</feature>
<feature type="transmembrane region" description="Helical" evidence="5">
    <location>
        <begin position="430"/>
        <end position="449"/>
    </location>
</feature>
<dbReference type="PANTHER" id="PTHR37422">
    <property type="entry name" value="TEICHURONIC ACID BIOSYNTHESIS PROTEIN TUAE"/>
    <property type="match status" value="1"/>
</dbReference>
<comment type="subcellular location">
    <subcellularLocation>
        <location evidence="1">Membrane</location>
        <topology evidence="1">Multi-pass membrane protein</topology>
    </subcellularLocation>
</comment>
<feature type="transmembrane region" description="Helical" evidence="5">
    <location>
        <begin position="20"/>
        <end position="41"/>
    </location>
</feature>
<dbReference type="KEGG" id="mfa:Mfla_2018"/>
<feature type="transmembrane region" description="Helical" evidence="5">
    <location>
        <begin position="302"/>
        <end position="322"/>
    </location>
</feature>
<keyword evidence="4 5" id="KW-0472">Membrane</keyword>
<evidence type="ECO:0000256" key="3">
    <source>
        <dbReference type="ARBA" id="ARBA00022989"/>
    </source>
</evidence>
<feature type="domain" description="O-antigen ligase-related" evidence="6">
    <location>
        <begin position="265"/>
        <end position="410"/>
    </location>
</feature>
<reference evidence="7 8" key="1">
    <citation type="submission" date="2006-03" db="EMBL/GenBank/DDBJ databases">
        <title>Complete sequence of Methylobacillus flagellatus KT.</title>
        <authorList>
            <consortium name="US DOE Joint Genome Institute"/>
            <person name="Copeland A."/>
            <person name="Lucas S."/>
            <person name="Lapidus A."/>
            <person name="Barry K."/>
            <person name="Detter J.C."/>
            <person name="Glavina del Rio T."/>
            <person name="Hammon N."/>
            <person name="Israni S."/>
            <person name="Dalin E."/>
            <person name="Tice H."/>
            <person name="Pitluck S."/>
            <person name="Brettin T."/>
            <person name="Bruce D."/>
            <person name="Han C."/>
            <person name="Tapia R."/>
            <person name="Saunders E."/>
            <person name="Gilna P."/>
            <person name="Schmutz J."/>
            <person name="Larimer F."/>
            <person name="Land M."/>
            <person name="Kyrpides N."/>
            <person name="Anderson I."/>
            <person name="Richardson P."/>
        </authorList>
    </citation>
    <scope>NUCLEOTIDE SEQUENCE [LARGE SCALE GENOMIC DNA]</scope>
    <source>
        <strain evidence="8">KT / ATCC 51484 / DSM 6875</strain>
    </source>
</reference>
<proteinExistence type="predicted"/>
<dbReference type="HOGENOM" id="CLU_556437_0_0_4"/>
<keyword evidence="8" id="KW-1185">Reference proteome</keyword>
<gene>
    <name evidence="7" type="ordered locus">Mfla_2018</name>
</gene>
<evidence type="ECO:0000256" key="5">
    <source>
        <dbReference type="SAM" id="Phobius"/>
    </source>
</evidence>
<sequence length="490" mass="54424">MKNNSSLLSFNRRDANFVSLKIGSIFFVIMAAIVALIFGFVSAIFPWWWIVAIILSILFIFIGFTYPLVALIAVIAISSRLIPDTFLPSIRLLGGTIPSSDMALFATFIFCFFKYNSEFSFTKQALSPLAIPLFVVLLLLLFSVFRAVFEIRLPLKDILGESRHFLYWLLIPLIALTCSDRQRFKFIVFGFLFVAFLFSIGQILQGFLGVNVFGRELTSLETLGSINSDVTRSMTSGTHIIVWGFLFVLALFANRIGFSKTLIILCIFTGAGIFLTYGRAVWGGTFLAVLFLCWKLGTKKMLRSVGLIAIVAVFGLSAMLAIKPGAIEGAMQRLFSVEEEVSHGSSLGWRFYENKMAWAAIQRSPLLGIGLGAPYRPPAKSDVTAEQVRYVHSAYIYLTLKTGIIVFMSVIFLIFKILHLTYIQTRSNDLFISSVAIASFAAMIEYFLACITQPELMQTPGIAFLATLAGLMCAANYLNQKNLTKGKLTS</sequence>
<dbReference type="Pfam" id="PF04932">
    <property type="entry name" value="Wzy_C"/>
    <property type="match status" value="1"/>
</dbReference>
<keyword evidence="2 5" id="KW-0812">Transmembrane</keyword>
<dbReference type="RefSeq" id="WP_011480239.1">
    <property type="nucleotide sequence ID" value="NC_007947.1"/>
</dbReference>
<keyword evidence="3 5" id="KW-1133">Transmembrane helix</keyword>
<feature type="transmembrane region" description="Helical" evidence="5">
    <location>
        <begin position="125"/>
        <end position="145"/>
    </location>
</feature>
<dbReference type="InterPro" id="IPR051533">
    <property type="entry name" value="WaaL-like"/>
</dbReference>
<dbReference type="GO" id="GO:0016020">
    <property type="term" value="C:membrane"/>
    <property type="evidence" value="ECO:0007669"/>
    <property type="project" value="UniProtKB-SubCell"/>
</dbReference>
<dbReference type="eggNOG" id="COG3307">
    <property type="taxonomic scope" value="Bacteria"/>
</dbReference>
<feature type="transmembrane region" description="Helical" evidence="5">
    <location>
        <begin position="165"/>
        <end position="180"/>
    </location>
</feature>
<dbReference type="AlphaFoldDB" id="Q1GZQ2"/>
<evidence type="ECO:0000256" key="4">
    <source>
        <dbReference type="ARBA" id="ARBA00023136"/>
    </source>
</evidence>
<evidence type="ECO:0000313" key="7">
    <source>
        <dbReference type="EMBL" id="ABE50285.1"/>
    </source>
</evidence>
<accession>Q1GZQ2</accession>
<organism evidence="7 8">
    <name type="scientific">Methylobacillus flagellatus (strain ATCC 51484 / DSM 6875 / VKM B-1610 / KT)</name>
    <dbReference type="NCBI Taxonomy" id="265072"/>
    <lineage>
        <taxon>Bacteria</taxon>
        <taxon>Pseudomonadati</taxon>
        <taxon>Pseudomonadota</taxon>
        <taxon>Betaproteobacteria</taxon>
        <taxon>Nitrosomonadales</taxon>
        <taxon>Methylophilaceae</taxon>
        <taxon>Methylobacillus</taxon>
    </lineage>
</organism>
<evidence type="ECO:0000256" key="2">
    <source>
        <dbReference type="ARBA" id="ARBA00022692"/>
    </source>
</evidence>
<feature type="transmembrane region" description="Helical" evidence="5">
    <location>
        <begin position="187"/>
        <end position="214"/>
    </location>
</feature>
<dbReference type="InterPro" id="IPR007016">
    <property type="entry name" value="O-antigen_ligase-rel_domated"/>
</dbReference>
<dbReference type="STRING" id="265072.Mfla_2018"/>
<name>Q1GZQ2_METFK</name>